<organism evidence="9 10">
    <name type="scientific">Salinicoccus sediminis</name>
    <dbReference type="NCBI Taxonomy" id="1432562"/>
    <lineage>
        <taxon>Bacteria</taxon>
        <taxon>Bacillati</taxon>
        <taxon>Bacillota</taxon>
        <taxon>Bacilli</taxon>
        <taxon>Bacillales</taxon>
        <taxon>Staphylococcaceae</taxon>
        <taxon>Salinicoccus</taxon>
    </lineage>
</organism>
<keyword evidence="10" id="KW-1185">Reference proteome</keyword>
<dbReference type="PRINTS" id="PR00723">
    <property type="entry name" value="SUBTILISIN"/>
</dbReference>
<dbReference type="EMBL" id="LAYZ01000024">
    <property type="protein sequence ID" value="KKK33812.1"/>
    <property type="molecule type" value="Genomic_DNA"/>
</dbReference>
<feature type="domain" description="Peptidase S8/S53" evidence="8">
    <location>
        <begin position="106"/>
        <end position="348"/>
    </location>
</feature>
<name>A0A0M2SLS0_9STAP</name>
<dbReference type="InterPro" id="IPR050131">
    <property type="entry name" value="Peptidase_S8_subtilisin-like"/>
</dbReference>
<keyword evidence="4 7" id="KW-0378">Hydrolase</keyword>
<dbReference type="SUPFAM" id="SSF52743">
    <property type="entry name" value="Subtilisin-like"/>
    <property type="match status" value="1"/>
</dbReference>
<evidence type="ECO:0000256" key="1">
    <source>
        <dbReference type="ARBA" id="ARBA00011073"/>
    </source>
</evidence>
<dbReference type="SUPFAM" id="SSF54897">
    <property type="entry name" value="Protease propeptides/inhibitors"/>
    <property type="match status" value="1"/>
</dbReference>
<dbReference type="AlphaFoldDB" id="A0A0M2SLS0"/>
<dbReference type="GO" id="GO:0006508">
    <property type="term" value="P:proteolysis"/>
    <property type="evidence" value="ECO:0007669"/>
    <property type="project" value="UniProtKB-KW"/>
</dbReference>
<evidence type="ECO:0000313" key="9">
    <source>
        <dbReference type="EMBL" id="KKK33812.1"/>
    </source>
</evidence>
<evidence type="ECO:0000256" key="4">
    <source>
        <dbReference type="ARBA" id="ARBA00022801"/>
    </source>
</evidence>
<evidence type="ECO:0000256" key="2">
    <source>
        <dbReference type="ARBA" id="ARBA00022670"/>
    </source>
</evidence>
<evidence type="ECO:0000256" key="6">
    <source>
        <dbReference type="PIRSR" id="PIRSR615500-1"/>
    </source>
</evidence>
<dbReference type="CDD" id="cd07477">
    <property type="entry name" value="Peptidases_S8_Subtilisin_subset"/>
    <property type="match status" value="1"/>
</dbReference>
<dbReference type="InterPro" id="IPR023828">
    <property type="entry name" value="Peptidase_S8_Ser-AS"/>
</dbReference>
<dbReference type="STRING" id="1432562.WN59_09355"/>
<dbReference type="InterPro" id="IPR015500">
    <property type="entry name" value="Peptidase_S8_subtilisin-rel"/>
</dbReference>
<reference evidence="9 10" key="1">
    <citation type="submission" date="2015-04" db="EMBL/GenBank/DDBJ databases">
        <title>Taxonomic description and genome sequence of Salinicoccus sediminis sp. nov., a novel hyper halotolerant bacterium isolated from marine sediment.</title>
        <authorList>
            <person name="Mathan Kumar R."/>
            <person name="Kaur G."/>
            <person name="Kumar N."/>
            <person name="Kumar A."/>
            <person name="Singh N.K."/>
            <person name="Kaur N."/>
            <person name="Mayilraj S."/>
        </authorList>
    </citation>
    <scope>NUCLEOTIDE SEQUENCE [LARGE SCALE GENOMIC DNA]</scope>
    <source>
        <strain evidence="9 10">SV-16</strain>
    </source>
</reference>
<keyword evidence="5 7" id="KW-0720">Serine protease</keyword>
<dbReference type="Proteomes" id="UP000034287">
    <property type="component" value="Unassembled WGS sequence"/>
</dbReference>
<dbReference type="InterPro" id="IPR037045">
    <property type="entry name" value="S8pro/Inhibitor_I9_sf"/>
</dbReference>
<evidence type="ECO:0000256" key="7">
    <source>
        <dbReference type="PROSITE-ProRule" id="PRU01240"/>
    </source>
</evidence>
<dbReference type="GO" id="GO:0004252">
    <property type="term" value="F:serine-type endopeptidase activity"/>
    <property type="evidence" value="ECO:0007669"/>
    <property type="project" value="UniProtKB-UniRule"/>
</dbReference>
<keyword evidence="2 7" id="KW-0645">Protease</keyword>
<feature type="active site" description="Charge relay system" evidence="6 7">
    <location>
        <position position="115"/>
    </location>
</feature>
<accession>A0A0M2SLS0</accession>
<dbReference type="InterPro" id="IPR000209">
    <property type="entry name" value="Peptidase_S8/S53_dom"/>
</dbReference>
<dbReference type="PROSITE" id="PS00138">
    <property type="entry name" value="SUBTILASE_SER"/>
    <property type="match status" value="1"/>
</dbReference>
<evidence type="ECO:0000259" key="8">
    <source>
        <dbReference type="Pfam" id="PF00082"/>
    </source>
</evidence>
<feature type="active site" description="Charge relay system" evidence="6 7">
    <location>
        <position position="149"/>
    </location>
</feature>
<dbReference type="PROSITE" id="PS00137">
    <property type="entry name" value="SUBTILASE_HIS"/>
    <property type="match status" value="1"/>
</dbReference>
<sequence length="364" mass="38213">MTVFKRGPPFMAEQKKKGMFLVKFKQESEFSTYSSLGIADEEVIHEFKIARMIECEITEELMESLNKNPDISYVERNIPVYAYQQEVPYGITRVQAPEVHQEGHAGSGVKLGIIDTGIDAAHEDLNVADGFSVFDSGEDADLYNDGSGHGTHVAGTAAALDNDTGVVGVAPEASLYAIKVLDGDGSGSSAGVVRGLEWAIQNEMGVINMSLGSPEPSRAIQDAVDIAFNEHDILVVAAAGNEGNEEGTGNTVGYPAQHDAVLAVAATDDNDARAPFSSTGPGVDVAAPGASILSSVPGNSYDRLDGTSMAAPHVSGAGAVLRAAFPEESAAEIKERIISTAKDIGDNAEWYGSGLLQLLDAVNR</sequence>
<dbReference type="Pfam" id="PF00082">
    <property type="entry name" value="Peptidase_S8"/>
    <property type="match status" value="1"/>
</dbReference>
<dbReference type="PANTHER" id="PTHR43806">
    <property type="entry name" value="PEPTIDASE S8"/>
    <property type="match status" value="1"/>
</dbReference>
<feature type="active site" description="Charge relay system" evidence="6 7">
    <location>
        <position position="308"/>
    </location>
</feature>
<evidence type="ECO:0000256" key="3">
    <source>
        <dbReference type="ARBA" id="ARBA00022723"/>
    </source>
</evidence>
<dbReference type="Gene3D" id="3.40.50.200">
    <property type="entry name" value="Peptidase S8/S53 domain"/>
    <property type="match status" value="1"/>
</dbReference>
<evidence type="ECO:0000256" key="5">
    <source>
        <dbReference type="ARBA" id="ARBA00022825"/>
    </source>
</evidence>
<keyword evidence="3" id="KW-0479">Metal-binding</keyword>
<gene>
    <name evidence="9" type="ORF">WN59_09355</name>
</gene>
<proteinExistence type="inferred from homology"/>
<evidence type="ECO:0000313" key="10">
    <source>
        <dbReference type="Proteomes" id="UP000034287"/>
    </source>
</evidence>
<dbReference type="InterPro" id="IPR034202">
    <property type="entry name" value="Subtilisin_Carlsberg-like"/>
</dbReference>
<dbReference type="Gene3D" id="3.30.70.80">
    <property type="entry name" value="Peptidase S8 propeptide/proteinase inhibitor I9"/>
    <property type="match status" value="1"/>
</dbReference>
<dbReference type="PROSITE" id="PS51892">
    <property type="entry name" value="SUBTILASE"/>
    <property type="match status" value="1"/>
</dbReference>
<dbReference type="PATRIC" id="fig|1432562.3.peg.1850"/>
<dbReference type="PANTHER" id="PTHR43806:SF11">
    <property type="entry name" value="CEREVISIN-RELATED"/>
    <property type="match status" value="1"/>
</dbReference>
<comment type="similarity">
    <text evidence="1 7">Belongs to the peptidase S8 family.</text>
</comment>
<dbReference type="InterPro" id="IPR036852">
    <property type="entry name" value="Peptidase_S8/S53_dom_sf"/>
</dbReference>
<dbReference type="InterPro" id="IPR022398">
    <property type="entry name" value="Peptidase_S8_His-AS"/>
</dbReference>
<comment type="caution">
    <text evidence="9">The sequence shown here is derived from an EMBL/GenBank/DDBJ whole genome shotgun (WGS) entry which is preliminary data.</text>
</comment>
<dbReference type="GO" id="GO:0046872">
    <property type="term" value="F:metal ion binding"/>
    <property type="evidence" value="ECO:0007669"/>
    <property type="project" value="UniProtKB-KW"/>
</dbReference>
<protein>
    <submittedName>
        <fullName evidence="9">Peptidase S8</fullName>
    </submittedName>
</protein>